<proteinExistence type="predicted"/>
<comment type="caution">
    <text evidence="2">The sequence shown here is derived from an EMBL/GenBank/DDBJ whole genome shotgun (WGS) entry which is preliminary data.</text>
</comment>
<feature type="region of interest" description="Disordered" evidence="1">
    <location>
        <begin position="102"/>
        <end position="130"/>
    </location>
</feature>
<dbReference type="RefSeq" id="WP_120045227.1">
    <property type="nucleotide sequence ID" value="NZ_QZFU01000055.1"/>
</dbReference>
<accession>A0A3A4JYV1</accession>
<sequence>MPPSPFPPEGDAAILWFDPEGFAATIAGAARATDHMISVVALATEQWPQSDFGDVGPAHDMFRQSIPTEAEASQKALGEFTGKLPRVQNAYAQTDLSGGAAVDAAAKDLKEHPPELVPLPPVPPNAGENP</sequence>
<organism evidence="2 3">
    <name type="scientific">Nocardia panacis</name>
    <dbReference type="NCBI Taxonomy" id="2340916"/>
    <lineage>
        <taxon>Bacteria</taxon>
        <taxon>Bacillati</taxon>
        <taxon>Actinomycetota</taxon>
        <taxon>Actinomycetes</taxon>
        <taxon>Mycobacteriales</taxon>
        <taxon>Nocardiaceae</taxon>
        <taxon>Nocardia</taxon>
    </lineage>
</organism>
<name>A0A3A4JYV1_9NOCA</name>
<feature type="compositionally biased region" description="Basic and acidic residues" evidence="1">
    <location>
        <begin position="105"/>
        <end position="114"/>
    </location>
</feature>
<reference evidence="2 3" key="1">
    <citation type="submission" date="2018-09" db="EMBL/GenBank/DDBJ databases">
        <title>YIM PH21274 draft genome.</title>
        <authorList>
            <person name="Miao C."/>
        </authorList>
    </citation>
    <scope>NUCLEOTIDE SEQUENCE [LARGE SCALE GENOMIC DNA]</scope>
    <source>
        <strain evidence="2 3">YIM PH 21724</strain>
    </source>
</reference>
<dbReference type="EMBL" id="QZFU01000055">
    <property type="protein sequence ID" value="RJO68423.1"/>
    <property type="molecule type" value="Genomic_DNA"/>
</dbReference>
<keyword evidence="3" id="KW-1185">Reference proteome</keyword>
<evidence type="ECO:0000313" key="3">
    <source>
        <dbReference type="Proteomes" id="UP000266677"/>
    </source>
</evidence>
<evidence type="ECO:0000256" key="1">
    <source>
        <dbReference type="SAM" id="MobiDB-lite"/>
    </source>
</evidence>
<dbReference type="AlphaFoldDB" id="A0A3A4JYV1"/>
<dbReference type="Proteomes" id="UP000266677">
    <property type="component" value="Unassembled WGS sequence"/>
</dbReference>
<evidence type="ECO:0000313" key="2">
    <source>
        <dbReference type="EMBL" id="RJO68423.1"/>
    </source>
</evidence>
<protein>
    <submittedName>
        <fullName evidence="2">Uncharacterized protein</fullName>
    </submittedName>
</protein>
<feature type="compositionally biased region" description="Pro residues" evidence="1">
    <location>
        <begin position="115"/>
        <end position="124"/>
    </location>
</feature>
<gene>
    <name evidence="2" type="ORF">D5S18_34035</name>
</gene>